<evidence type="ECO:0000313" key="3">
    <source>
        <dbReference type="RefSeq" id="XP_024606265.1"/>
    </source>
</evidence>
<dbReference type="InParanoid" id="A0A341BU63"/>
<dbReference type="GeneID" id="112403150"/>
<accession>A0A341BU63</accession>
<dbReference type="KEGG" id="nasi:112403150"/>
<feature type="compositionally biased region" description="Low complexity" evidence="1">
    <location>
        <begin position="264"/>
        <end position="277"/>
    </location>
</feature>
<dbReference type="Proteomes" id="UP000252040">
    <property type="component" value="Unplaced"/>
</dbReference>
<evidence type="ECO:0000313" key="2">
    <source>
        <dbReference type="Proteomes" id="UP000252040"/>
    </source>
</evidence>
<sequence>MLMNNLPPTHIKVQPEKSWIVNGLDSPLQLKLALPTWRDPPKSPHPRTDHAISFPFVLWTDDQTCWSNFLQASGNENDHSPQREKQVLRVARRDLINPRFTDVAEPPARGDACEHAARGVASSPVRGLGPRAGDLGSGASGEPAVCPWAVRPSSLAAARVLRATPSAPRRQEASAARPQMSLPLWLPYCYPARRWRGALWLSCICAPVTPPLSPPAYQGSTRSTKAALRRAARRRRPGPGPEATGGAPRGAAQAPPPRPGVPGPGVRLPRHPGLALCPPAPPLPPRPQGPRAPLLRAARDRPAARLPRAPRQLPATA</sequence>
<reference evidence="3" key="1">
    <citation type="submission" date="2025-08" db="UniProtKB">
        <authorList>
            <consortium name="RefSeq"/>
        </authorList>
    </citation>
    <scope>IDENTIFICATION</scope>
    <source>
        <tissue evidence="3">Meat</tissue>
    </source>
</reference>
<dbReference type="AlphaFoldDB" id="A0A341BU63"/>
<name>A0A341BU63_NEOAA</name>
<keyword evidence="2" id="KW-1185">Reference proteome</keyword>
<protein>
    <submittedName>
        <fullName evidence="3">Proline-rich protein 36-like</fullName>
    </submittedName>
</protein>
<feature type="compositionally biased region" description="Low complexity" evidence="1">
    <location>
        <begin position="241"/>
        <end position="253"/>
    </location>
</feature>
<feature type="compositionally biased region" description="Low complexity" evidence="1">
    <location>
        <begin position="304"/>
        <end position="317"/>
    </location>
</feature>
<organism evidence="2 3">
    <name type="scientific">Neophocaena asiaeorientalis asiaeorientalis</name>
    <name type="common">Yangtze finless porpoise</name>
    <name type="synonym">Neophocaena phocaenoides subsp. asiaeorientalis</name>
    <dbReference type="NCBI Taxonomy" id="1706337"/>
    <lineage>
        <taxon>Eukaryota</taxon>
        <taxon>Metazoa</taxon>
        <taxon>Chordata</taxon>
        <taxon>Craniata</taxon>
        <taxon>Vertebrata</taxon>
        <taxon>Euteleostomi</taxon>
        <taxon>Mammalia</taxon>
        <taxon>Eutheria</taxon>
        <taxon>Laurasiatheria</taxon>
        <taxon>Artiodactyla</taxon>
        <taxon>Whippomorpha</taxon>
        <taxon>Cetacea</taxon>
        <taxon>Odontoceti</taxon>
        <taxon>Phocoenidae</taxon>
        <taxon>Neophocaena</taxon>
    </lineage>
</organism>
<proteinExistence type="predicted"/>
<dbReference type="RefSeq" id="XP_024606265.1">
    <property type="nucleotide sequence ID" value="XM_024750497.1"/>
</dbReference>
<gene>
    <name evidence="3" type="primary">LOC112403150</name>
</gene>
<feature type="compositionally biased region" description="Pro residues" evidence="1">
    <location>
        <begin position="278"/>
        <end position="290"/>
    </location>
</feature>
<feature type="compositionally biased region" description="Basic residues" evidence="1">
    <location>
        <begin position="227"/>
        <end position="237"/>
    </location>
</feature>
<evidence type="ECO:0000256" key="1">
    <source>
        <dbReference type="SAM" id="MobiDB-lite"/>
    </source>
</evidence>
<feature type="region of interest" description="Disordered" evidence="1">
    <location>
        <begin position="213"/>
        <end position="317"/>
    </location>
</feature>